<dbReference type="GO" id="GO:0016887">
    <property type="term" value="F:ATP hydrolysis activity"/>
    <property type="evidence" value="ECO:0007669"/>
    <property type="project" value="InterPro"/>
</dbReference>
<evidence type="ECO:0000256" key="4">
    <source>
        <dbReference type="ARBA" id="ARBA00022840"/>
    </source>
</evidence>
<comment type="subcellular location">
    <subcellularLocation>
        <location evidence="1">Cell membrane</location>
        <topology evidence="1">Peripheral membrane protein</topology>
    </subcellularLocation>
</comment>
<evidence type="ECO:0000256" key="2">
    <source>
        <dbReference type="ARBA" id="ARBA00022448"/>
    </source>
</evidence>
<dbReference type="EMBL" id="DXGD01000380">
    <property type="protein sequence ID" value="HIX00527.1"/>
    <property type="molecule type" value="Genomic_DNA"/>
</dbReference>
<evidence type="ECO:0000313" key="8">
    <source>
        <dbReference type="Proteomes" id="UP000824151"/>
    </source>
</evidence>
<dbReference type="InterPro" id="IPR003593">
    <property type="entry name" value="AAA+_ATPase"/>
</dbReference>
<dbReference type="Gene3D" id="3.40.50.300">
    <property type="entry name" value="P-loop containing nucleotide triphosphate hydrolases"/>
    <property type="match status" value="1"/>
</dbReference>
<gene>
    <name evidence="7" type="ORF">H9871_10340</name>
</gene>
<dbReference type="GO" id="GO:0005886">
    <property type="term" value="C:plasma membrane"/>
    <property type="evidence" value="ECO:0007669"/>
    <property type="project" value="UniProtKB-SubCell"/>
</dbReference>
<dbReference type="PANTHER" id="PTHR42711">
    <property type="entry name" value="ABC TRANSPORTER ATP-BINDING PROTEIN"/>
    <property type="match status" value="1"/>
</dbReference>
<keyword evidence="2" id="KW-0813">Transport</keyword>
<dbReference type="SMART" id="SM00382">
    <property type="entry name" value="AAA"/>
    <property type="match status" value="1"/>
</dbReference>
<accession>A0A9D1UUD8</accession>
<evidence type="ECO:0000256" key="1">
    <source>
        <dbReference type="ARBA" id="ARBA00004202"/>
    </source>
</evidence>
<evidence type="ECO:0000313" key="7">
    <source>
        <dbReference type="EMBL" id="HIX00527.1"/>
    </source>
</evidence>
<sequence length="322" mass="35046">MSSPPVSLSLRGVRYTLGSARTSGGLREILRGLDLSARAGEVTVLLGPNGAGKTTALRIAQGLLRPSQGQVTLLEQDPFRAGAELRARVGVMLQDGGLPQSVPPHVLLKHVSRLHRDPWPLEDLIERLDMADFLHTSIRRLSGGQRQRVALAASLIGQPEIVFLDEPSAGLDPQSRQTVFDLIGHLRRQGTGIILTTHLLEEAQRLADVVYIMRAGVVVRSGSVGELLDTQETGKDDAPRRHMLFASPRTLTRADTESAPLSIALERGHHNVPGATWRVSGVDTPAELRALAAWWEDIALMPGEISFESKTLEDVFWEVSTS</sequence>
<dbReference type="PROSITE" id="PS00211">
    <property type="entry name" value="ABC_TRANSPORTER_1"/>
    <property type="match status" value="1"/>
</dbReference>
<dbReference type="GO" id="GO:0046677">
    <property type="term" value="P:response to antibiotic"/>
    <property type="evidence" value="ECO:0007669"/>
    <property type="project" value="UniProtKB-KW"/>
</dbReference>
<dbReference type="Pfam" id="PF00005">
    <property type="entry name" value="ABC_tran"/>
    <property type="match status" value="1"/>
</dbReference>
<evidence type="ECO:0000256" key="3">
    <source>
        <dbReference type="ARBA" id="ARBA00022741"/>
    </source>
</evidence>
<feature type="domain" description="ABC transporter" evidence="6">
    <location>
        <begin position="8"/>
        <end position="240"/>
    </location>
</feature>
<dbReference type="InterPro" id="IPR017871">
    <property type="entry name" value="ABC_transporter-like_CS"/>
</dbReference>
<protein>
    <submittedName>
        <fullName evidence="7">ABC transporter ATP-binding protein</fullName>
    </submittedName>
</protein>
<keyword evidence="3" id="KW-0547">Nucleotide-binding</keyword>
<dbReference type="InterPro" id="IPR050763">
    <property type="entry name" value="ABC_transporter_ATP-binding"/>
</dbReference>
<reference evidence="7" key="1">
    <citation type="journal article" date="2021" name="PeerJ">
        <title>Extensive microbial diversity within the chicken gut microbiome revealed by metagenomics and culture.</title>
        <authorList>
            <person name="Gilroy R."/>
            <person name="Ravi A."/>
            <person name="Getino M."/>
            <person name="Pursley I."/>
            <person name="Horton D.L."/>
            <person name="Alikhan N.F."/>
            <person name="Baker D."/>
            <person name="Gharbi K."/>
            <person name="Hall N."/>
            <person name="Watson M."/>
            <person name="Adriaenssens E.M."/>
            <person name="Foster-Nyarko E."/>
            <person name="Jarju S."/>
            <person name="Secka A."/>
            <person name="Antonio M."/>
            <person name="Oren A."/>
            <person name="Chaudhuri R.R."/>
            <person name="La Ragione R."/>
            <person name="Hildebrand F."/>
            <person name="Pallen M.J."/>
        </authorList>
    </citation>
    <scope>NUCLEOTIDE SEQUENCE</scope>
    <source>
        <strain evidence="7">ChiHejej3B27-3195</strain>
    </source>
</reference>
<evidence type="ECO:0000256" key="5">
    <source>
        <dbReference type="ARBA" id="ARBA00023251"/>
    </source>
</evidence>
<comment type="caution">
    <text evidence="7">The sequence shown here is derived from an EMBL/GenBank/DDBJ whole genome shotgun (WGS) entry which is preliminary data.</text>
</comment>
<proteinExistence type="predicted"/>
<dbReference type="InterPro" id="IPR003439">
    <property type="entry name" value="ABC_transporter-like_ATP-bd"/>
</dbReference>
<dbReference type="InterPro" id="IPR027417">
    <property type="entry name" value="P-loop_NTPase"/>
</dbReference>
<dbReference type="PANTHER" id="PTHR42711:SF16">
    <property type="entry name" value="ABC TRANSPORTER ATP-BINDING PROTEIN"/>
    <property type="match status" value="1"/>
</dbReference>
<keyword evidence="4 7" id="KW-0067">ATP-binding</keyword>
<dbReference type="PROSITE" id="PS50893">
    <property type="entry name" value="ABC_TRANSPORTER_2"/>
    <property type="match status" value="1"/>
</dbReference>
<dbReference type="CDD" id="cd03230">
    <property type="entry name" value="ABC_DR_subfamily_A"/>
    <property type="match status" value="1"/>
</dbReference>
<dbReference type="SUPFAM" id="SSF52540">
    <property type="entry name" value="P-loop containing nucleoside triphosphate hydrolases"/>
    <property type="match status" value="1"/>
</dbReference>
<dbReference type="AlphaFoldDB" id="A0A9D1UUD8"/>
<dbReference type="GO" id="GO:0005524">
    <property type="term" value="F:ATP binding"/>
    <property type="evidence" value="ECO:0007669"/>
    <property type="project" value="UniProtKB-KW"/>
</dbReference>
<keyword evidence="5" id="KW-0046">Antibiotic resistance</keyword>
<dbReference type="Proteomes" id="UP000824151">
    <property type="component" value="Unassembled WGS sequence"/>
</dbReference>
<reference evidence="7" key="2">
    <citation type="submission" date="2021-04" db="EMBL/GenBank/DDBJ databases">
        <authorList>
            <person name="Gilroy R."/>
        </authorList>
    </citation>
    <scope>NUCLEOTIDE SEQUENCE</scope>
    <source>
        <strain evidence="7">ChiHejej3B27-3195</strain>
    </source>
</reference>
<name>A0A9D1UUD8_9MICC</name>
<organism evidence="7 8">
    <name type="scientific">Candidatus Nesterenkonia stercoripullorum</name>
    <dbReference type="NCBI Taxonomy" id="2838701"/>
    <lineage>
        <taxon>Bacteria</taxon>
        <taxon>Bacillati</taxon>
        <taxon>Actinomycetota</taxon>
        <taxon>Actinomycetes</taxon>
        <taxon>Micrococcales</taxon>
        <taxon>Micrococcaceae</taxon>
        <taxon>Nesterenkonia</taxon>
    </lineage>
</organism>
<evidence type="ECO:0000259" key="6">
    <source>
        <dbReference type="PROSITE" id="PS50893"/>
    </source>
</evidence>